<organism evidence="5 6">
    <name type="scientific">Trichonephila clavata</name>
    <name type="common">Joro spider</name>
    <name type="synonym">Nephila clavata</name>
    <dbReference type="NCBI Taxonomy" id="2740835"/>
    <lineage>
        <taxon>Eukaryota</taxon>
        <taxon>Metazoa</taxon>
        <taxon>Ecdysozoa</taxon>
        <taxon>Arthropoda</taxon>
        <taxon>Chelicerata</taxon>
        <taxon>Arachnida</taxon>
        <taxon>Araneae</taxon>
        <taxon>Araneomorphae</taxon>
        <taxon>Entelegynae</taxon>
        <taxon>Araneoidea</taxon>
        <taxon>Nephilidae</taxon>
        <taxon>Trichonephila</taxon>
    </lineage>
</organism>
<feature type="region of interest" description="Disordered" evidence="3">
    <location>
        <begin position="1"/>
        <end position="46"/>
    </location>
</feature>
<protein>
    <submittedName>
        <fullName evidence="5">Nuclear speckle splicing regulatory protein 1</fullName>
    </submittedName>
</protein>
<dbReference type="PANTHER" id="PTHR31938">
    <property type="entry name" value="NUCLEAR SPECKLE SPLICING REGULATORY PROTEIN 1"/>
    <property type="match status" value="1"/>
</dbReference>
<proteinExistence type="inferred from homology"/>
<feature type="domain" description="Nuclear speckle splicing regulatory protein 1 N-terminal" evidence="4">
    <location>
        <begin position="42"/>
        <end position="141"/>
    </location>
</feature>
<keyword evidence="2" id="KW-0175">Coiled coil</keyword>
<dbReference type="AlphaFoldDB" id="A0A8X6HHJ8"/>
<dbReference type="Pfam" id="PF09745">
    <property type="entry name" value="NSRP1_N"/>
    <property type="match status" value="1"/>
</dbReference>
<evidence type="ECO:0000256" key="2">
    <source>
        <dbReference type="ARBA" id="ARBA00023054"/>
    </source>
</evidence>
<evidence type="ECO:0000313" key="6">
    <source>
        <dbReference type="Proteomes" id="UP000887116"/>
    </source>
</evidence>
<dbReference type="PANTHER" id="PTHR31938:SF4">
    <property type="entry name" value="NUCLEAR SPECKLE SPLICING REGULATORY PROTEIN 1"/>
    <property type="match status" value="1"/>
</dbReference>
<gene>
    <name evidence="5" type="primary">nsrp1</name>
    <name evidence="5" type="ORF">TNCT_255061</name>
</gene>
<keyword evidence="6" id="KW-1185">Reference proteome</keyword>
<name>A0A8X6HHJ8_TRICU</name>
<dbReference type="InterPro" id="IPR018612">
    <property type="entry name" value="NSRP1_N"/>
</dbReference>
<dbReference type="Proteomes" id="UP000887116">
    <property type="component" value="Unassembled WGS sequence"/>
</dbReference>
<evidence type="ECO:0000259" key="4">
    <source>
        <dbReference type="Pfam" id="PF09745"/>
    </source>
</evidence>
<accession>A0A8X6HHJ8</accession>
<dbReference type="OrthoDB" id="6435869at2759"/>
<sequence>MNSFDLFSLIETEESSPFGSDSDDEPAKKKSVPIPQRKPLSKIQEQKELCEDPSIYEYDSRNDMKAEEVAKIVGPKDNKPSRHMLTLLKAAEKRKKELMRRMQRKVLVEREKEGDKCKDKEVFVTSAYKKEMEEEEEKERPDNDE</sequence>
<dbReference type="GO" id="GO:0000381">
    <property type="term" value="P:regulation of alternative mRNA splicing, via spliceosome"/>
    <property type="evidence" value="ECO:0007669"/>
    <property type="project" value="InterPro"/>
</dbReference>
<reference evidence="5" key="1">
    <citation type="submission" date="2020-07" db="EMBL/GenBank/DDBJ databases">
        <title>Multicomponent nature underlies the extraordinary mechanical properties of spider dragline silk.</title>
        <authorList>
            <person name="Kono N."/>
            <person name="Nakamura H."/>
            <person name="Mori M."/>
            <person name="Yoshida Y."/>
            <person name="Ohtoshi R."/>
            <person name="Malay A.D."/>
            <person name="Moran D.A.P."/>
            <person name="Tomita M."/>
            <person name="Numata K."/>
            <person name="Arakawa K."/>
        </authorList>
    </citation>
    <scope>NUCLEOTIDE SEQUENCE</scope>
</reference>
<comment type="similarity">
    <text evidence="1">Belongs to the NSRP1 family.</text>
</comment>
<evidence type="ECO:0000313" key="5">
    <source>
        <dbReference type="EMBL" id="GFQ86739.1"/>
    </source>
</evidence>
<evidence type="ECO:0000256" key="3">
    <source>
        <dbReference type="SAM" id="MobiDB-lite"/>
    </source>
</evidence>
<dbReference type="InterPro" id="IPR042816">
    <property type="entry name" value="Nsrp1"/>
</dbReference>
<dbReference type="EMBL" id="BMAO01033063">
    <property type="protein sequence ID" value="GFQ86739.1"/>
    <property type="molecule type" value="Genomic_DNA"/>
</dbReference>
<evidence type="ECO:0000256" key="1">
    <source>
        <dbReference type="ARBA" id="ARBA00010126"/>
    </source>
</evidence>
<comment type="caution">
    <text evidence="5">The sequence shown here is derived from an EMBL/GenBank/DDBJ whole genome shotgun (WGS) entry which is preliminary data.</text>
</comment>